<dbReference type="PROSITE" id="PS00061">
    <property type="entry name" value="ADH_SHORT"/>
    <property type="match status" value="1"/>
</dbReference>
<dbReference type="PANTHER" id="PTHR42901:SF1">
    <property type="entry name" value="ALCOHOL DEHYDROGENASE"/>
    <property type="match status" value="1"/>
</dbReference>
<dbReference type="SUPFAM" id="SSF51735">
    <property type="entry name" value="NAD(P)-binding Rossmann-fold domains"/>
    <property type="match status" value="1"/>
</dbReference>
<dbReference type="Pfam" id="PF00106">
    <property type="entry name" value="adh_short"/>
    <property type="match status" value="1"/>
</dbReference>
<gene>
    <name evidence="4" type="ORF">GCM10009129_14610</name>
</gene>
<dbReference type="RefSeq" id="WP_201504968.1">
    <property type="nucleotide sequence ID" value="NZ_BAAAFR010000004.1"/>
</dbReference>
<reference evidence="5" key="1">
    <citation type="journal article" date="2019" name="Int. J. Syst. Evol. Microbiol.">
        <title>The Global Catalogue of Microorganisms (GCM) 10K type strain sequencing project: providing services to taxonomists for standard genome sequencing and annotation.</title>
        <authorList>
            <consortium name="The Broad Institute Genomics Platform"/>
            <consortium name="The Broad Institute Genome Sequencing Center for Infectious Disease"/>
            <person name="Wu L."/>
            <person name="Ma J."/>
        </authorList>
    </citation>
    <scope>NUCLEOTIDE SEQUENCE [LARGE SCALE GENOMIC DNA]</scope>
    <source>
        <strain evidence="5">JCM 16343</strain>
    </source>
</reference>
<proteinExistence type="inferred from homology"/>
<comment type="caution">
    <text evidence="4">The sequence shown here is derived from an EMBL/GenBank/DDBJ whole genome shotgun (WGS) entry which is preliminary data.</text>
</comment>
<dbReference type="InterPro" id="IPR002347">
    <property type="entry name" value="SDR_fam"/>
</dbReference>
<keyword evidence="5" id="KW-1185">Reference proteome</keyword>
<accession>A0ABN0VVB5</accession>
<evidence type="ECO:0000256" key="3">
    <source>
        <dbReference type="RuleBase" id="RU000363"/>
    </source>
</evidence>
<name>A0ABN0VVB5_9GAMM</name>
<comment type="similarity">
    <text evidence="1 3">Belongs to the short-chain dehydrogenases/reductases (SDR) family.</text>
</comment>
<dbReference type="CDD" id="cd05346">
    <property type="entry name" value="SDR_c5"/>
    <property type="match status" value="1"/>
</dbReference>
<evidence type="ECO:0000256" key="2">
    <source>
        <dbReference type="ARBA" id="ARBA00023002"/>
    </source>
</evidence>
<dbReference type="Proteomes" id="UP001501787">
    <property type="component" value="Unassembled WGS sequence"/>
</dbReference>
<sequence>MQVMVTGASAGFGTAIARAFIEKGHTVIGTGRRQEKLDALQAELGDNFIPLSFDITDVKGTEQALQSLPEALQTLDVLVNNAGLAIGLETADKSDMSEWQQMIDTNITGLCNITQLLLPKMVAANSGYIINIGSTAGTYPYAGGNVYGATKAFVRQFSLNLRADLIGTALRVTNVEPGLCEGTEFSNVRFRGDDERAQNVYKDVDAIRPEDIANIVLWLTEQPKHVNINAIEVMPTAQSFAPLHVQRQAS</sequence>
<protein>
    <submittedName>
        <fullName evidence="4">SDR family oxidoreductase</fullName>
    </submittedName>
</protein>
<dbReference type="PANTHER" id="PTHR42901">
    <property type="entry name" value="ALCOHOL DEHYDROGENASE"/>
    <property type="match status" value="1"/>
</dbReference>
<evidence type="ECO:0000313" key="5">
    <source>
        <dbReference type="Proteomes" id="UP001501787"/>
    </source>
</evidence>
<dbReference type="Gene3D" id="3.40.50.720">
    <property type="entry name" value="NAD(P)-binding Rossmann-like Domain"/>
    <property type="match status" value="1"/>
</dbReference>
<dbReference type="PRINTS" id="PR00080">
    <property type="entry name" value="SDRFAMILY"/>
</dbReference>
<dbReference type="PRINTS" id="PR00081">
    <property type="entry name" value="GDHRDH"/>
</dbReference>
<evidence type="ECO:0000256" key="1">
    <source>
        <dbReference type="ARBA" id="ARBA00006484"/>
    </source>
</evidence>
<dbReference type="InterPro" id="IPR036291">
    <property type="entry name" value="NAD(P)-bd_dom_sf"/>
</dbReference>
<dbReference type="InterPro" id="IPR020904">
    <property type="entry name" value="Sc_DH/Rdtase_CS"/>
</dbReference>
<evidence type="ECO:0000313" key="4">
    <source>
        <dbReference type="EMBL" id="GAA0318152.1"/>
    </source>
</evidence>
<keyword evidence="2" id="KW-0560">Oxidoreductase</keyword>
<dbReference type="EMBL" id="BAAAFR010000004">
    <property type="protein sequence ID" value="GAA0318152.1"/>
    <property type="molecule type" value="Genomic_DNA"/>
</dbReference>
<organism evidence="4 5">
    <name type="scientific">Psychrobacter aestuarii</name>
    <dbReference type="NCBI Taxonomy" id="556327"/>
    <lineage>
        <taxon>Bacteria</taxon>
        <taxon>Pseudomonadati</taxon>
        <taxon>Pseudomonadota</taxon>
        <taxon>Gammaproteobacteria</taxon>
        <taxon>Moraxellales</taxon>
        <taxon>Moraxellaceae</taxon>
        <taxon>Psychrobacter</taxon>
    </lineage>
</organism>